<dbReference type="InterPro" id="IPR002110">
    <property type="entry name" value="Ankyrin_rpt"/>
</dbReference>
<keyword evidence="1" id="KW-0040">ANK repeat</keyword>
<dbReference type="InterPro" id="IPR036770">
    <property type="entry name" value="Ankyrin_rpt-contain_sf"/>
</dbReference>
<dbReference type="AlphaFoldDB" id="A0A1Y1YJB6"/>
<accession>A0A1Y1YJB6</accession>
<feature type="repeat" description="ANK" evidence="1">
    <location>
        <begin position="81"/>
        <end position="113"/>
    </location>
</feature>
<dbReference type="OrthoDB" id="195446at2759"/>
<protein>
    <submittedName>
        <fullName evidence="2">Ankyrin repeat-containing domain protein</fullName>
    </submittedName>
</protein>
<gene>
    <name evidence="2" type="ORF">BCR34DRAFT_577482</name>
</gene>
<proteinExistence type="predicted"/>
<reference evidence="2 3" key="1">
    <citation type="submission" date="2016-07" db="EMBL/GenBank/DDBJ databases">
        <title>Pervasive Adenine N6-methylation of Active Genes in Fungi.</title>
        <authorList>
            <consortium name="DOE Joint Genome Institute"/>
            <person name="Mondo S.J."/>
            <person name="Dannebaum R.O."/>
            <person name="Kuo R.C."/>
            <person name="Labutti K."/>
            <person name="Haridas S."/>
            <person name="Kuo A."/>
            <person name="Salamov A."/>
            <person name="Ahrendt S.R."/>
            <person name="Lipzen A."/>
            <person name="Sullivan W."/>
            <person name="Andreopoulos W.B."/>
            <person name="Clum A."/>
            <person name="Lindquist E."/>
            <person name="Daum C."/>
            <person name="Ramamoorthy G.K."/>
            <person name="Gryganskyi A."/>
            <person name="Culley D."/>
            <person name="Magnuson J.K."/>
            <person name="James T.Y."/>
            <person name="O'Malley M.A."/>
            <person name="Stajich J.E."/>
            <person name="Spatafora J.W."/>
            <person name="Visel A."/>
            <person name="Grigoriev I.V."/>
        </authorList>
    </citation>
    <scope>NUCLEOTIDE SEQUENCE [LARGE SCALE GENOMIC DNA]</scope>
    <source>
        <strain evidence="2 3">CBS 115471</strain>
    </source>
</reference>
<dbReference type="PROSITE" id="PS50297">
    <property type="entry name" value="ANK_REP_REGION"/>
    <property type="match status" value="1"/>
</dbReference>
<sequence length="200" mass="22115">MRGANINRKEFTFIEGTPLRCSLFWNDDLFSFLLEKGADPNCGDLRPLTGAAGLNSETALAKVKLLVEKGADINSADSTSPCDTPLHTAARTGIAETADYLLSQQAKVDEKNTYDQTPLHVAFAAYRNPESSADEKDRRLRVIAVLLAHSNKHRISTAFDEVCSEFVRKLSEVDYENLQLRFGPVLKLKIEKLRSSRGAG</sequence>
<comment type="caution">
    <text evidence="2">The sequence shown here is derived from an EMBL/GenBank/DDBJ whole genome shotgun (WGS) entry which is preliminary data.</text>
</comment>
<dbReference type="PANTHER" id="PTHR46224:SF6">
    <property type="entry name" value="ANKYRIN REPEAT FAMILY PROTEIN"/>
    <property type="match status" value="1"/>
</dbReference>
<dbReference type="SUPFAM" id="SSF48403">
    <property type="entry name" value="Ankyrin repeat"/>
    <property type="match status" value="1"/>
</dbReference>
<keyword evidence="3" id="KW-1185">Reference proteome</keyword>
<dbReference type="SMART" id="SM00248">
    <property type="entry name" value="ANK"/>
    <property type="match status" value="4"/>
</dbReference>
<evidence type="ECO:0000313" key="3">
    <source>
        <dbReference type="Proteomes" id="UP000193144"/>
    </source>
</evidence>
<dbReference type="Gene3D" id="1.25.40.20">
    <property type="entry name" value="Ankyrin repeat-containing domain"/>
    <property type="match status" value="1"/>
</dbReference>
<dbReference type="Proteomes" id="UP000193144">
    <property type="component" value="Unassembled WGS sequence"/>
</dbReference>
<dbReference type="InterPro" id="IPR051616">
    <property type="entry name" value="Cul2-RING_E3_ligase_SR"/>
</dbReference>
<dbReference type="PANTHER" id="PTHR46224">
    <property type="entry name" value="ANKYRIN REPEAT FAMILY PROTEIN"/>
    <property type="match status" value="1"/>
</dbReference>
<dbReference type="Pfam" id="PF12796">
    <property type="entry name" value="Ank_2"/>
    <property type="match status" value="1"/>
</dbReference>
<organism evidence="2 3">
    <name type="scientific">Clohesyomyces aquaticus</name>
    <dbReference type="NCBI Taxonomy" id="1231657"/>
    <lineage>
        <taxon>Eukaryota</taxon>
        <taxon>Fungi</taxon>
        <taxon>Dikarya</taxon>
        <taxon>Ascomycota</taxon>
        <taxon>Pezizomycotina</taxon>
        <taxon>Dothideomycetes</taxon>
        <taxon>Pleosporomycetidae</taxon>
        <taxon>Pleosporales</taxon>
        <taxon>Lindgomycetaceae</taxon>
        <taxon>Clohesyomyces</taxon>
    </lineage>
</organism>
<dbReference type="STRING" id="1231657.A0A1Y1YJB6"/>
<name>A0A1Y1YJB6_9PLEO</name>
<dbReference type="PROSITE" id="PS50088">
    <property type="entry name" value="ANK_REPEAT"/>
    <property type="match status" value="1"/>
</dbReference>
<evidence type="ECO:0000256" key="1">
    <source>
        <dbReference type="PROSITE-ProRule" id="PRU00023"/>
    </source>
</evidence>
<dbReference type="EMBL" id="MCFA01000221">
    <property type="protein sequence ID" value="ORX98120.1"/>
    <property type="molecule type" value="Genomic_DNA"/>
</dbReference>
<evidence type="ECO:0000313" key="2">
    <source>
        <dbReference type="EMBL" id="ORX98120.1"/>
    </source>
</evidence>